<dbReference type="EMBL" id="CM042884">
    <property type="protein sequence ID" value="KAI4369138.1"/>
    <property type="molecule type" value="Genomic_DNA"/>
</dbReference>
<accession>A0ACB9QVA3</accession>
<gene>
    <name evidence="1" type="ORF">MLD38_017621</name>
</gene>
<evidence type="ECO:0000313" key="1">
    <source>
        <dbReference type="EMBL" id="KAI4369138.1"/>
    </source>
</evidence>
<proteinExistence type="predicted"/>
<keyword evidence="2" id="KW-1185">Reference proteome</keyword>
<comment type="caution">
    <text evidence="1">The sequence shown here is derived from an EMBL/GenBank/DDBJ whole genome shotgun (WGS) entry which is preliminary data.</text>
</comment>
<sequence length="585" mass="66320">MGTGERIRIYRERLDQTLSSPDLRDSDTLQALVRDNLRRSSLDKSEGVCSEDLVKRRTAEVSNFLDMLRTPSVDGHGPKSGHAAHGDWKIKQDTEEFRVMYREGPQGTPFHTLLVEGYVDGPVDECLCISWESALYTKWWPQYNIPTFKITSSQCLHKIRVGEQISLVRMKVPWPLSAREALVHFFELEYLEDDLVLAMVNSIPESESIDENTHGYTREMIPDTKEVVRIGVVGGFALQKVTSGRSYFRTIANVDLKLDFVPPSLMNFVSRQLIGSGFRLYQKAVATVFNSDEDFKKALVDSMYDRIRDALFSKTKESNTAQIKEPSIIEEDLLDEDTTEPSHYDLNEIVQDLQKDSLALETPPQLGTMSENKNISSEIEELESEELSKKEITTHTNHQYVDYKRRFHLSPEVEQALGTLEKVITLVREYGLKSNAGSPRSSSYPEEEPNDVEKDSLEKSVPEDVQAFSKNEVGIEASTGDAVKAPDGLRQSSSSLSLRLKSSSSTWEANHNKITPVSPEERASMAVSADQVTLETKREDPLIPNGEENRISWRHERGNKHIAAKESNRQKRYRFCCFSGVSRNK</sequence>
<evidence type="ECO:0000313" key="2">
    <source>
        <dbReference type="Proteomes" id="UP001057402"/>
    </source>
</evidence>
<dbReference type="Proteomes" id="UP001057402">
    <property type="component" value="Chromosome 5"/>
</dbReference>
<reference evidence="2" key="1">
    <citation type="journal article" date="2023" name="Front. Plant Sci.">
        <title>Chromosomal-level genome assembly of Melastoma candidum provides insights into trichome evolution.</title>
        <authorList>
            <person name="Zhong Y."/>
            <person name="Wu W."/>
            <person name="Sun C."/>
            <person name="Zou P."/>
            <person name="Liu Y."/>
            <person name="Dai S."/>
            <person name="Zhou R."/>
        </authorList>
    </citation>
    <scope>NUCLEOTIDE SEQUENCE [LARGE SCALE GENOMIC DNA]</scope>
</reference>
<protein>
    <submittedName>
        <fullName evidence="1">Uncharacterized protein</fullName>
    </submittedName>
</protein>
<name>A0ACB9QVA3_9MYRT</name>
<organism evidence="1 2">
    <name type="scientific">Melastoma candidum</name>
    <dbReference type="NCBI Taxonomy" id="119954"/>
    <lineage>
        <taxon>Eukaryota</taxon>
        <taxon>Viridiplantae</taxon>
        <taxon>Streptophyta</taxon>
        <taxon>Embryophyta</taxon>
        <taxon>Tracheophyta</taxon>
        <taxon>Spermatophyta</taxon>
        <taxon>Magnoliopsida</taxon>
        <taxon>eudicotyledons</taxon>
        <taxon>Gunneridae</taxon>
        <taxon>Pentapetalae</taxon>
        <taxon>rosids</taxon>
        <taxon>malvids</taxon>
        <taxon>Myrtales</taxon>
        <taxon>Melastomataceae</taxon>
        <taxon>Melastomatoideae</taxon>
        <taxon>Melastomateae</taxon>
        <taxon>Melastoma</taxon>
    </lineage>
</organism>